<keyword evidence="9" id="KW-0694">RNA-binding</keyword>
<dbReference type="GO" id="GO:0005737">
    <property type="term" value="C:cytoplasm"/>
    <property type="evidence" value="ECO:0007669"/>
    <property type="project" value="TreeGrafter"/>
</dbReference>
<dbReference type="SUPFAM" id="SSF53335">
    <property type="entry name" value="S-adenosyl-L-methionine-dependent methyltransferases"/>
    <property type="match status" value="1"/>
</dbReference>
<evidence type="ECO:0000313" key="13">
    <source>
        <dbReference type="EMBL" id="GAO45751.1"/>
    </source>
</evidence>
<evidence type="ECO:0000256" key="9">
    <source>
        <dbReference type="ARBA" id="ARBA00022884"/>
    </source>
</evidence>
<evidence type="ECO:0000256" key="11">
    <source>
        <dbReference type="ARBA" id="ARBA00035025"/>
    </source>
</evidence>
<dbReference type="GO" id="GO:0090486">
    <property type="term" value="F:small RNA 2'-O-methyltransferase activity"/>
    <property type="evidence" value="ECO:0007669"/>
    <property type="project" value="UniProtKB-EC"/>
</dbReference>
<keyword evidence="8" id="KW-0460">Magnesium</keyword>
<evidence type="ECO:0000256" key="6">
    <source>
        <dbReference type="ARBA" id="ARBA00022691"/>
    </source>
</evidence>
<evidence type="ECO:0000256" key="7">
    <source>
        <dbReference type="ARBA" id="ARBA00022723"/>
    </source>
</evidence>
<keyword evidence="6" id="KW-0949">S-adenosyl-L-methionine</keyword>
<dbReference type="PANTHER" id="PTHR21404">
    <property type="entry name" value="HEN1"/>
    <property type="match status" value="1"/>
</dbReference>
<keyword evidence="5" id="KW-0808">Transferase</keyword>
<evidence type="ECO:0000256" key="4">
    <source>
        <dbReference type="ARBA" id="ARBA00022603"/>
    </source>
</evidence>
<comment type="similarity">
    <text evidence="2">Belongs to the methyltransferase superfamily. HEN1 family.</text>
</comment>
<dbReference type="GO" id="GO:0005634">
    <property type="term" value="C:nucleus"/>
    <property type="evidence" value="ECO:0007669"/>
    <property type="project" value="TreeGrafter"/>
</dbReference>
<reference evidence="13 14" key="2">
    <citation type="journal article" date="2014" name="J. Gen. Appl. Microbiol.">
        <title>The early diverging ascomycetous budding yeast Saitoella complicata has three histone deacetylases belonging to the Clr6, Hos2, and Rpd3 lineages.</title>
        <authorList>
            <person name="Nishida H."/>
            <person name="Matsumoto T."/>
            <person name="Kondo S."/>
            <person name="Hamamoto M."/>
            <person name="Yoshikawa H."/>
        </authorList>
    </citation>
    <scope>NUCLEOTIDE SEQUENCE [LARGE SCALE GENOMIC DNA]</scope>
    <source>
        <strain evidence="13 14">NRRL Y-17804</strain>
    </source>
</reference>
<dbReference type="STRING" id="698492.A0A0E9N7Q2"/>
<dbReference type="PANTHER" id="PTHR21404:SF3">
    <property type="entry name" value="SMALL RNA 2'-O-METHYLTRANSFERASE"/>
    <property type="match status" value="1"/>
</dbReference>
<evidence type="ECO:0000256" key="10">
    <source>
        <dbReference type="ARBA" id="ARBA00023158"/>
    </source>
</evidence>
<evidence type="ECO:0000256" key="1">
    <source>
        <dbReference type="ARBA" id="ARBA00001946"/>
    </source>
</evidence>
<comment type="caution">
    <text evidence="13">The sequence shown here is derived from an EMBL/GenBank/DDBJ whole genome shotgun (WGS) entry which is preliminary data.</text>
</comment>
<keyword evidence="14" id="KW-1185">Reference proteome</keyword>
<dbReference type="GO" id="GO:0003723">
    <property type="term" value="F:RNA binding"/>
    <property type="evidence" value="ECO:0007669"/>
    <property type="project" value="UniProtKB-KW"/>
</dbReference>
<dbReference type="AlphaFoldDB" id="A0A0E9N7Q2"/>
<dbReference type="InterPro" id="IPR029063">
    <property type="entry name" value="SAM-dependent_MTases_sf"/>
</dbReference>
<proteinExistence type="inferred from homology"/>
<organism evidence="13 14">
    <name type="scientific">Saitoella complicata (strain BCRC 22490 / CBS 7301 / JCM 7358 / NBRC 10748 / NRRL Y-17804)</name>
    <dbReference type="NCBI Taxonomy" id="698492"/>
    <lineage>
        <taxon>Eukaryota</taxon>
        <taxon>Fungi</taxon>
        <taxon>Dikarya</taxon>
        <taxon>Ascomycota</taxon>
        <taxon>Taphrinomycotina</taxon>
        <taxon>Taphrinomycotina incertae sedis</taxon>
        <taxon>Saitoella</taxon>
    </lineage>
</organism>
<dbReference type="Pfam" id="PF13489">
    <property type="entry name" value="Methyltransf_23"/>
    <property type="match status" value="1"/>
</dbReference>
<sequence>MNTQLEALPVQVPPNPRFDPPLSVQRNAHIHQELLSLPVPRPTSLLDLGCGSGPLISFLTPCDDRLPLQHLKGVDVDLSECQKAVERTAVTEADHGVGIRWRKLEVEIWEGDFRDIGKECEADVVVASEVVEHLDPEILEAFPEVVFGRLAPKAVVLTTPNREFNAVFELLEELAWDAEGEQGEGDARVGGFTRPGVPYRMRHHDHRFEWTRPEFNQWCHAIAFKFNYEVEMSEIGTVKNLIDASSPSIEPYVELLLPFRDTVGEASQCALFTVLPSSPAALSGTGATTSSPSANNVRKGRSALTPIRRHIYPVAENEGWPPSMDKVLSCVRDVASIFVPKNAFEKAKLVTATNTGCDLRGCKANKEKVKVKATPKEVWDMKFELQRVWRYHFGLFCSMLGEVKGERWPYDDTVDIELQTDEQEAQEPYEVLRDRDEPKLVAINVEGHAGQSGSEDDVVIVFEFCLRPPGGEEGEIAEVDAFEEAEWEMEVNDAVPQASTETIVGWD</sequence>
<name>A0A0E9N7Q2_SAICN</name>
<evidence type="ECO:0000256" key="8">
    <source>
        <dbReference type="ARBA" id="ARBA00022842"/>
    </source>
</evidence>
<dbReference type="GO" id="GO:0030422">
    <property type="term" value="P:siRNA processing"/>
    <property type="evidence" value="ECO:0007669"/>
    <property type="project" value="TreeGrafter"/>
</dbReference>
<evidence type="ECO:0000256" key="12">
    <source>
        <dbReference type="ARBA" id="ARBA00048418"/>
    </source>
</evidence>
<dbReference type="EMBL" id="BACD03000001">
    <property type="protein sequence ID" value="GAO45751.1"/>
    <property type="molecule type" value="Genomic_DNA"/>
</dbReference>
<protein>
    <recommendedName>
        <fullName evidence="3">Small RNA 2'-O-methyltransferase</fullName>
        <ecNumber evidence="11">2.1.1.386</ecNumber>
    </recommendedName>
</protein>
<reference evidence="13 14" key="3">
    <citation type="journal article" date="2015" name="Genome Announc.">
        <title>Draft Genome Sequence of the Archiascomycetous Yeast Saitoella complicata.</title>
        <authorList>
            <person name="Yamauchi K."/>
            <person name="Kondo S."/>
            <person name="Hamamoto M."/>
            <person name="Takahashi Y."/>
            <person name="Ogura Y."/>
            <person name="Hayashi T."/>
            <person name="Nishida H."/>
        </authorList>
    </citation>
    <scope>NUCLEOTIDE SEQUENCE [LARGE SCALE GENOMIC DNA]</scope>
    <source>
        <strain evidence="13 14">NRRL Y-17804</strain>
    </source>
</reference>
<keyword evidence="7" id="KW-0479">Metal-binding</keyword>
<evidence type="ECO:0000256" key="2">
    <source>
        <dbReference type="ARBA" id="ARBA00009026"/>
    </source>
</evidence>
<evidence type="ECO:0000313" key="14">
    <source>
        <dbReference type="Proteomes" id="UP000033140"/>
    </source>
</evidence>
<dbReference type="GO" id="GO:0001510">
    <property type="term" value="P:RNA methylation"/>
    <property type="evidence" value="ECO:0007669"/>
    <property type="project" value="InterPro"/>
</dbReference>
<keyword evidence="4" id="KW-0489">Methyltransferase</keyword>
<evidence type="ECO:0000256" key="5">
    <source>
        <dbReference type="ARBA" id="ARBA00022679"/>
    </source>
</evidence>
<dbReference type="RefSeq" id="XP_019025406.1">
    <property type="nucleotide sequence ID" value="XM_019169781.1"/>
</dbReference>
<dbReference type="InterPro" id="IPR026610">
    <property type="entry name" value="Hen1"/>
</dbReference>
<keyword evidence="10" id="KW-0943">RNA-mediated gene silencing</keyword>
<dbReference type="EC" id="2.1.1.386" evidence="11"/>
<dbReference type="GO" id="GO:0046872">
    <property type="term" value="F:metal ion binding"/>
    <property type="evidence" value="ECO:0007669"/>
    <property type="project" value="UniProtKB-KW"/>
</dbReference>
<reference evidence="13 14" key="1">
    <citation type="journal article" date="2011" name="J. Gen. Appl. Microbiol.">
        <title>Draft genome sequencing of the enigmatic yeast Saitoella complicata.</title>
        <authorList>
            <person name="Nishida H."/>
            <person name="Hamamoto M."/>
            <person name="Sugiyama J."/>
        </authorList>
    </citation>
    <scope>NUCLEOTIDE SEQUENCE [LARGE SCALE GENOMIC DNA]</scope>
    <source>
        <strain evidence="13 14">NRRL Y-17804</strain>
    </source>
</reference>
<dbReference type="Gene3D" id="3.40.50.150">
    <property type="entry name" value="Vaccinia Virus protein VP39"/>
    <property type="match status" value="1"/>
</dbReference>
<gene>
    <name evidence="13" type="ORF">G7K_0003-t1</name>
</gene>
<evidence type="ECO:0000256" key="3">
    <source>
        <dbReference type="ARBA" id="ARBA00021330"/>
    </source>
</evidence>
<dbReference type="Proteomes" id="UP000033140">
    <property type="component" value="Unassembled WGS sequence"/>
</dbReference>
<comment type="catalytic activity">
    <reaction evidence="12">
        <text>small RNA 3'-end nucleotide + S-adenosyl-L-methionine = small RNA 3'-end 2'-O-methylnucleotide + S-adenosyl-L-homocysteine + H(+)</text>
        <dbReference type="Rhea" id="RHEA:37887"/>
        <dbReference type="Rhea" id="RHEA-COMP:10415"/>
        <dbReference type="Rhea" id="RHEA-COMP:10416"/>
        <dbReference type="ChEBI" id="CHEBI:15378"/>
        <dbReference type="ChEBI" id="CHEBI:57856"/>
        <dbReference type="ChEBI" id="CHEBI:59789"/>
        <dbReference type="ChEBI" id="CHEBI:74896"/>
        <dbReference type="ChEBI" id="CHEBI:74898"/>
        <dbReference type="EC" id="2.1.1.386"/>
    </reaction>
</comment>
<dbReference type="OrthoDB" id="5430690at2759"/>
<comment type="cofactor">
    <cofactor evidence="1">
        <name>Mg(2+)</name>
        <dbReference type="ChEBI" id="CHEBI:18420"/>
    </cofactor>
</comment>
<accession>A0A0E9N7Q2</accession>